<dbReference type="GeneID" id="101855647"/>
<dbReference type="Proteomes" id="UP000694888">
    <property type="component" value="Unplaced"/>
</dbReference>
<evidence type="ECO:0000259" key="11">
    <source>
        <dbReference type="Pfam" id="PF03725"/>
    </source>
</evidence>
<sequence>MRETPLSNCEKEFILNNIKEHRRLDGRNAYDYRDIRISFGVSLGCCHVEMGKTKVLAQVSCEVGQPKQTRPHDGVLFVNVELSPMASPAFEQGRPSEESVELSRLMERCLKESRCVDLESLCIVSGEKVWHVRVDIHVLNHEGNILDCSSIAAISALAHFKRPDVSVQGEEITIHPLEEKDPVGLSIHHMPLLVSFSFFLQGKYLLVDPSEKEEKVMDGKMVIGMNKHREICTLQVTGQNLLLKDQVLRCSSIAVTKVTKTTELIVQALENDKQARLRGEKHGFAEQISSEKVTSNHWRETQVKVKEEVMSASGGSGAESEDVDSDMEAGSGDSQTDAARLKDVEPNVDIVARGVGAIGEGGASRWLDLPKTTQTSKNKGKLKRSHPEETEVKQEYDEDSEEETQTVLNGVQ</sequence>
<dbReference type="SUPFAM" id="SSF54211">
    <property type="entry name" value="Ribosomal protein S5 domain 2-like"/>
    <property type="match status" value="1"/>
</dbReference>
<keyword evidence="7" id="KW-0539">Nucleus</keyword>
<dbReference type="InterPro" id="IPR027408">
    <property type="entry name" value="PNPase/RNase_PH_dom_sf"/>
</dbReference>
<dbReference type="RefSeq" id="XP_035826075.1">
    <property type="nucleotide sequence ID" value="XM_035970182.1"/>
</dbReference>
<feature type="region of interest" description="Disordered" evidence="9">
    <location>
        <begin position="307"/>
        <end position="343"/>
    </location>
</feature>
<reference evidence="13" key="1">
    <citation type="submission" date="2025-08" db="UniProtKB">
        <authorList>
            <consortium name="RefSeq"/>
        </authorList>
    </citation>
    <scope>IDENTIFICATION</scope>
</reference>
<gene>
    <name evidence="13" type="primary">LOC101855647</name>
</gene>
<feature type="domain" description="Exoribonuclease phosphorolytic" evidence="10">
    <location>
        <begin position="32"/>
        <end position="163"/>
    </location>
</feature>
<dbReference type="InterPro" id="IPR033100">
    <property type="entry name" value="Rrp45"/>
</dbReference>
<evidence type="ECO:0000313" key="12">
    <source>
        <dbReference type="Proteomes" id="UP000694888"/>
    </source>
</evidence>
<keyword evidence="12" id="KW-1185">Reference proteome</keyword>
<dbReference type="PANTHER" id="PTHR11097:SF14">
    <property type="entry name" value="EXOSOME COMPLEX COMPONENT RRP45"/>
    <property type="match status" value="1"/>
</dbReference>
<evidence type="ECO:0000256" key="4">
    <source>
        <dbReference type="ARBA" id="ARBA00019572"/>
    </source>
</evidence>
<evidence type="ECO:0000256" key="3">
    <source>
        <dbReference type="ARBA" id="ARBA00006678"/>
    </source>
</evidence>
<dbReference type="InterPro" id="IPR001247">
    <property type="entry name" value="ExoRNase_PH_dom1"/>
</dbReference>
<evidence type="ECO:0000259" key="10">
    <source>
        <dbReference type="Pfam" id="PF01138"/>
    </source>
</evidence>
<evidence type="ECO:0000256" key="5">
    <source>
        <dbReference type="ARBA" id="ARBA00022490"/>
    </source>
</evidence>
<evidence type="ECO:0000256" key="7">
    <source>
        <dbReference type="ARBA" id="ARBA00023242"/>
    </source>
</evidence>
<feature type="compositionally biased region" description="Basic and acidic residues" evidence="9">
    <location>
        <begin position="385"/>
        <end position="395"/>
    </location>
</feature>
<keyword evidence="6" id="KW-0694">RNA-binding</keyword>
<feature type="domain" description="Exoribonuclease phosphorolytic" evidence="11">
    <location>
        <begin position="189"/>
        <end position="255"/>
    </location>
</feature>
<evidence type="ECO:0000313" key="13">
    <source>
        <dbReference type="RefSeq" id="XP_035826075.1"/>
    </source>
</evidence>
<organism evidence="12 13">
    <name type="scientific">Aplysia californica</name>
    <name type="common">California sea hare</name>
    <dbReference type="NCBI Taxonomy" id="6500"/>
    <lineage>
        <taxon>Eukaryota</taxon>
        <taxon>Metazoa</taxon>
        <taxon>Spiralia</taxon>
        <taxon>Lophotrochozoa</taxon>
        <taxon>Mollusca</taxon>
        <taxon>Gastropoda</taxon>
        <taxon>Heterobranchia</taxon>
        <taxon>Euthyneura</taxon>
        <taxon>Tectipleura</taxon>
        <taxon>Aplysiida</taxon>
        <taxon>Aplysioidea</taxon>
        <taxon>Aplysiidae</taxon>
        <taxon>Aplysia</taxon>
    </lineage>
</organism>
<accession>A0ABM1VUI3</accession>
<feature type="region of interest" description="Disordered" evidence="9">
    <location>
        <begin position="359"/>
        <end position="412"/>
    </location>
</feature>
<dbReference type="PANTHER" id="PTHR11097">
    <property type="entry name" value="EXOSOME COMPLEX EXONUCLEASE RIBOSOMAL RNA PROCESSING PROTEIN"/>
    <property type="match status" value="1"/>
</dbReference>
<dbReference type="InterPro" id="IPR015847">
    <property type="entry name" value="ExoRNase_PH_dom2"/>
</dbReference>
<evidence type="ECO:0000256" key="2">
    <source>
        <dbReference type="ARBA" id="ARBA00004496"/>
    </source>
</evidence>
<dbReference type="Gene3D" id="3.30.230.70">
    <property type="entry name" value="GHMP Kinase, N-terminal domain"/>
    <property type="match status" value="1"/>
</dbReference>
<comment type="similarity">
    <text evidence="3">Belongs to the RNase PH family.</text>
</comment>
<dbReference type="SUPFAM" id="SSF55666">
    <property type="entry name" value="Ribonuclease PH domain 2-like"/>
    <property type="match status" value="1"/>
</dbReference>
<evidence type="ECO:0000256" key="1">
    <source>
        <dbReference type="ARBA" id="ARBA00004123"/>
    </source>
</evidence>
<comment type="subcellular location">
    <subcellularLocation>
        <location evidence="2">Cytoplasm</location>
    </subcellularLocation>
    <subcellularLocation>
        <location evidence="1">Nucleus</location>
    </subcellularLocation>
</comment>
<keyword evidence="5" id="KW-0963">Cytoplasm</keyword>
<evidence type="ECO:0000256" key="6">
    <source>
        <dbReference type="ARBA" id="ARBA00022884"/>
    </source>
</evidence>
<dbReference type="InterPro" id="IPR036345">
    <property type="entry name" value="ExoRNase_PH_dom2_sf"/>
</dbReference>
<dbReference type="InterPro" id="IPR020568">
    <property type="entry name" value="Ribosomal_Su5_D2-typ_SF"/>
</dbReference>
<name>A0ABM1VUI3_APLCA</name>
<dbReference type="Pfam" id="PF01138">
    <property type="entry name" value="RNase_PH"/>
    <property type="match status" value="1"/>
</dbReference>
<dbReference type="InterPro" id="IPR050590">
    <property type="entry name" value="Exosome_comp_Rrp42_subfam"/>
</dbReference>
<protein>
    <recommendedName>
        <fullName evidence="4">Exosome complex component RRP45</fullName>
    </recommendedName>
    <alternativeName>
        <fullName evidence="8">Exosome component 9</fullName>
    </alternativeName>
</protein>
<evidence type="ECO:0000256" key="8">
    <source>
        <dbReference type="ARBA" id="ARBA00032660"/>
    </source>
</evidence>
<dbReference type="Pfam" id="PF03725">
    <property type="entry name" value="RNase_PH_C"/>
    <property type="match status" value="1"/>
</dbReference>
<proteinExistence type="inferred from homology"/>
<evidence type="ECO:0000256" key="9">
    <source>
        <dbReference type="SAM" id="MobiDB-lite"/>
    </source>
</evidence>
<dbReference type="CDD" id="cd11368">
    <property type="entry name" value="RNase_PH_RRP45"/>
    <property type="match status" value="1"/>
</dbReference>